<evidence type="ECO:0000313" key="2">
    <source>
        <dbReference type="EMBL" id="QIG41425.1"/>
    </source>
</evidence>
<dbReference type="AlphaFoldDB" id="A0A6G6W8J0"/>
<accession>A0A6G6W8J0</accession>
<evidence type="ECO:0000313" key="3">
    <source>
        <dbReference type="Proteomes" id="UP000502996"/>
    </source>
</evidence>
<evidence type="ECO:0000256" key="1">
    <source>
        <dbReference type="SAM" id="SignalP"/>
    </source>
</evidence>
<sequence>MKTPSYASVAATLALVLAASGTAYAAGIPKNSVTSKQIKNDSVTGKDIKESTLDIVPRANSAASATTATSATSAGTAASANNANALGGAPASSFARSGLGVSGPAEVLPLQLTVPGWGTFRLSCELHVLNSTIDDDVSFGATVSGAGAVTRRSATIVTQARGATTATTALFAANVADGATTDYAPSDAVLSADLMVETADGAHALRVEARGQDDITTLGCAGFIEAQVLR</sequence>
<name>A0A6G6W8J0_9ACTN</name>
<protein>
    <submittedName>
        <fullName evidence="2">Uncharacterized protein</fullName>
    </submittedName>
</protein>
<dbReference type="Proteomes" id="UP000502996">
    <property type="component" value="Chromosome"/>
</dbReference>
<reference evidence="2 3" key="1">
    <citation type="submission" date="2020-02" db="EMBL/GenBank/DDBJ databases">
        <title>Full genome sequence of Nocardioides sp. R-3366.</title>
        <authorList>
            <person name="Im W.-T."/>
        </authorList>
    </citation>
    <scope>NUCLEOTIDE SEQUENCE [LARGE SCALE GENOMIC DNA]</scope>
    <source>
        <strain evidence="2 3">R-3366</strain>
    </source>
</reference>
<proteinExistence type="predicted"/>
<dbReference type="EMBL" id="CP049257">
    <property type="protein sequence ID" value="QIG41425.1"/>
    <property type="molecule type" value="Genomic_DNA"/>
</dbReference>
<organism evidence="2 3">
    <name type="scientific">Nocardioides anomalus</name>
    <dbReference type="NCBI Taxonomy" id="2712223"/>
    <lineage>
        <taxon>Bacteria</taxon>
        <taxon>Bacillati</taxon>
        <taxon>Actinomycetota</taxon>
        <taxon>Actinomycetes</taxon>
        <taxon>Propionibacteriales</taxon>
        <taxon>Nocardioidaceae</taxon>
        <taxon>Nocardioides</taxon>
    </lineage>
</organism>
<dbReference type="KEGG" id="nano:G5V58_00345"/>
<keyword evidence="1" id="KW-0732">Signal</keyword>
<dbReference type="RefSeq" id="WP_165227753.1">
    <property type="nucleotide sequence ID" value="NZ_CP049257.1"/>
</dbReference>
<keyword evidence="3" id="KW-1185">Reference proteome</keyword>
<feature type="signal peptide" evidence="1">
    <location>
        <begin position="1"/>
        <end position="25"/>
    </location>
</feature>
<feature type="chain" id="PRO_5026158299" evidence="1">
    <location>
        <begin position="26"/>
        <end position="230"/>
    </location>
</feature>
<gene>
    <name evidence="2" type="ORF">G5V58_00345</name>
</gene>